<keyword evidence="1" id="KW-1133">Transmembrane helix</keyword>
<gene>
    <name evidence="2" type="ORF">EVEC_LOCUS4682</name>
</gene>
<name>A0A0N4V4E9_ENTVE</name>
<organism evidence="4">
    <name type="scientific">Enterobius vermicularis</name>
    <name type="common">Human pinworm</name>
    <dbReference type="NCBI Taxonomy" id="51028"/>
    <lineage>
        <taxon>Eukaryota</taxon>
        <taxon>Metazoa</taxon>
        <taxon>Ecdysozoa</taxon>
        <taxon>Nematoda</taxon>
        <taxon>Chromadorea</taxon>
        <taxon>Rhabditida</taxon>
        <taxon>Spirurina</taxon>
        <taxon>Oxyuridomorpha</taxon>
        <taxon>Oxyuroidea</taxon>
        <taxon>Oxyuridae</taxon>
        <taxon>Enterobius</taxon>
    </lineage>
</organism>
<dbReference type="Proteomes" id="UP000274131">
    <property type="component" value="Unassembled WGS sequence"/>
</dbReference>
<dbReference type="OrthoDB" id="5789289at2759"/>
<dbReference type="AlphaFoldDB" id="A0A0N4V4E9"/>
<dbReference type="WBParaSite" id="EVEC_0000499801-mRNA-1">
    <property type="protein sequence ID" value="EVEC_0000499801-mRNA-1"/>
    <property type="gene ID" value="EVEC_0000499801"/>
</dbReference>
<proteinExistence type="predicted"/>
<protein>
    <submittedName>
        <fullName evidence="4">Anoctamin</fullName>
    </submittedName>
</protein>
<reference evidence="2 3" key="2">
    <citation type="submission" date="2018-10" db="EMBL/GenBank/DDBJ databases">
        <authorList>
            <consortium name="Pathogen Informatics"/>
        </authorList>
    </citation>
    <scope>NUCLEOTIDE SEQUENCE [LARGE SCALE GENOMIC DNA]</scope>
</reference>
<accession>A0A0N4V4E9</accession>
<keyword evidence="1" id="KW-0472">Membrane</keyword>
<sequence length="135" mass="15703">MRVIIGGYPLEKYITNLTKMVVEYEEENPDFRCIRNRIHMLLFLGTVAQVIVLFSAAIFSTQTVLETFDQGHHQNWFIRILIVFALKIAALLLCAIAFYEVYIFNLCRRYFANIKDIDLALDKEETHGLKIQGDN</sequence>
<feature type="transmembrane region" description="Helical" evidence="1">
    <location>
        <begin position="41"/>
        <end position="64"/>
    </location>
</feature>
<evidence type="ECO:0000256" key="1">
    <source>
        <dbReference type="SAM" id="Phobius"/>
    </source>
</evidence>
<evidence type="ECO:0000313" key="2">
    <source>
        <dbReference type="EMBL" id="VDD89931.1"/>
    </source>
</evidence>
<evidence type="ECO:0000313" key="3">
    <source>
        <dbReference type="Proteomes" id="UP000274131"/>
    </source>
</evidence>
<reference evidence="4" key="1">
    <citation type="submission" date="2017-02" db="UniProtKB">
        <authorList>
            <consortium name="WormBaseParasite"/>
        </authorList>
    </citation>
    <scope>IDENTIFICATION</scope>
</reference>
<keyword evidence="3" id="KW-1185">Reference proteome</keyword>
<keyword evidence="1" id="KW-0812">Transmembrane</keyword>
<dbReference type="EMBL" id="UXUI01007928">
    <property type="protein sequence ID" value="VDD89931.1"/>
    <property type="molecule type" value="Genomic_DNA"/>
</dbReference>
<evidence type="ECO:0000313" key="4">
    <source>
        <dbReference type="WBParaSite" id="EVEC_0000499801-mRNA-1"/>
    </source>
</evidence>
<feature type="transmembrane region" description="Helical" evidence="1">
    <location>
        <begin position="76"/>
        <end position="99"/>
    </location>
</feature>